<dbReference type="Proteomes" id="UP001223520">
    <property type="component" value="Chromosome"/>
</dbReference>
<protein>
    <recommendedName>
        <fullName evidence="3">HicB-like antitoxin of toxin-antitoxin system domain-containing protein</fullName>
    </recommendedName>
</protein>
<organism evidence="1 2">
    <name type="scientific">Halotia branconii CENA392</name>
    <dbReference type="NCBI Taxonomy" id="1539056"/>
    <lineage>
        <taxon>Bacteria</taxon>
        <taxon>Bacillati</taxon>
        <taxon>Cyanobacteriota</taxon>
        <taxon>Cyanophyceae</taxon>
        <taxon>Nostocales</taxon>
        <taxon>Nodulariaceae</taxon>
        <taxon>Halotia</taxon>
    </lineage>
</organism>
<evidence type="ECO:0000313" key="2">
    <source>
        <dbReference type="Proteomes" id="UP001223520"/>
    </source>
</evidence>
<evidence type="ECO:0000313" key="1">
    <source>
        <dbReference type="EMBL" id="WGV24545.1"/>
    </source>
</evidence>
<sequence>MNLTVKTYPSKTAPKLTYDVLVENQPDGTVKATLLGLPNCEGLGNTETEAIEKLSQSLQTRLETAKIVTLEIEAPKVENPWLKIAGKYKDDPQFDEMLEYIEEYRRELDAENEERQIQS</sequence>
<accession>A0AAJ6NQ48</accession>
<reference evidence="1 2" key="1">
    <citation type="journal article" date="2023" name="Limnol Oceanogr Lett">
        <title>Environmental adaptations by the intertidal Antarctic cyanobacterium Halotia branconii CENA392 as revealed using long-read genome sequencing.</title>
        <authorList>
            <person name="Dextro R.B."/>
            <person name="Delbaje E."/>
            <person name="Freitas P.N.N."/>
            <person name="Geraldes V."/>
            <person name="Pinto E."/>
            <person name="Long P.F."/>
            <person name="Fiore M.F."/>
        </authorList>
    </citation>
    <scope>NUCLEOTIDE SEQUENCE [LARGE SCALE GENOMIC DNA]</scope>
    <source>
        <strain evidence="1 2">CENA392</strain>
    </source>
</reference>
<dbReference type="SUPFAM" id="SSF143100">
    <property type="entry name" value="TTHA1013/TTHA0281-like"/>
    <property type="match status" value="1"/>
</dbReference>
<dbReference type="RefSeq" id="WP_281481865.1">
    <property type="nucleotide sequence ID" value="NZ_CP124543.1"/>
</dbReference>
<evidence type="ECO:0008006" key="3">
    <source>
        <dbReference type="Google" id="ProtNLM"/>
    </source>
</evidence>
<keyword evidence="2" id="KW-1185">Reference proteome</keyword>
<proteinExistence type="predicted"/>
<dbReference type="EMBL" id="CP124543">
    <property type="protein sequence ID" value="WGV24545.1"/>
    <property type="molecule type" value="Genomic_DNA"/>
</dbReference>
<gene>
    <name evidence="1" type="ORF">QI031_22645</name>
</gene>
<dbReference type="AlphaFoldDB" id="A0AAJ6NQ48"/>
<dbReference type="InterPro" id="IPR035069">
    <property type="entry name" value="TTHA1013/TTHA0281-like"/>
</dbReference>
<name>A0AAJ6NQ48_9CYAN</name>
<dbReference type="KEGG" id="hbq:QI031_22645"/>